<sequence>MRTGEPLSHALSTLRADRHALRGEHAPALVVAALHQGAVLWEMAVSAFDQGAGALDVVDGVDRALAPGPELAGEFARARERAEHALPVAVDRFMLAVEPVLGELEARSQAVVGKLRKAAGMERKSQSRWRGSERRATLLVERDLVVEEVRVAIAALLDEVGAAKSALDKFLARSPR</sequence>
<dbReference type="EMBL" id="MKQR01000007">
    <property type="protein sequence ID" value="OLR94242.1"/>
    <property type="molecule type" value="Genomic_DNA"/>
</dbReference>
<evidence type="ECO:0000313" key="1">
    <source>
        <dbReference type="EMBL" id="OLR94242.1"/>
    </source>
</evidence>
<reference evidence="1 2" key="1">
    <citation type="submission" date="2016-10" db="EMBL/GenBank/DDBJ databases">
        <title>The Draft Genome Sequence of Actinokineospora bangkokensis 44EHWT reveals the biosynthetic pathway of antifungal compounds Thailandins with unusual extender unit butylmalonyl-CoA.</title>
        <authorList>
            <person name="Greule A."/>
            <person name="Intra B."/>
            <person name="Flemming S."/>
            <person name="Rommel M.G."/>
            <person name="Panbangred W."/>
            <person name="Bechthold A."/>
        </authorList>
    </citation>
    <scope>NUCLEOTIDE SEQUENCE [LARGE SCALE GENOMIC DNA]</scope>
    <source>
        <strain evidence="1 2">44EHW</strain>
    </source>
</reference>
<dbReference type="OrthoDB" id="3694711at2"/>
<dbReference type="RefSeq" id="WP_075973624.1">
    <property type="nucleotide sequence ID" value="NZ_MKQR01000007.1"/>
</dbReference>
<gene>
    <name evidence="1" type="ORF">BJP25_10670</name>
</gene>
<comment type="caution">
    <text evidence="1">The sequence shown here is derived from an EMBL/GenBank/DDBJ whole genome shotgun (WGS) entry which is preliminary data.</text>
</comment>
<evidence type="ECO:0000313" key="2">
    <source>
        <dbReference type="Proteomes" id="UP000186040"/>
    </source>
</evidence>
<keyword evidence="2" id="KW-1185">Reference proteome</keyword>
<proteinExistence type="predicted"/>
<dbReference type="Proteomes" id="UP000186040">
    <property type="component" value="Unassembled WGS sequence"/>
</dbReference>
<protein>
    <submittedName>
        <fullName evidence="1">Uncharacterized protein</fullName>
    </submittedName>
</protein>
<dbReference type="AlphaFoldDB" id="A0A1Q9LQE5"/>
<organism evidence="1 2">
    <name type="scientific">Actinokineospora bangkokensis</name>
    <dbReference type="NCBI Taxonomy" id="1193682"/>
    <lineage>
        <taxon>Bacteria</taxon>
        <taxon>Bacillati</taxon>
        <taxon>Actinomycetota</taxon>
        <taxon>Actinomycetes</taxon>
        <taxon>Pseudonocardiales</taxon>
        <taxon>Pseudonocardiaceae</taxon>
        <taxon>Actinokineospora</taxon>
    </lineage>
</organism>
<accession>A0A1Q9LQE5</accession>
<name>A0A1Q9LQE5_9PSEU</name>